<dbReference type="KEGG" id="hazt:108666602"/>
<evidence type="ECO:0000313" key="3">
    <source>
        <dbReference type="Proteomes" id="UP000694843"/>
    </source>
</evidence>
<dbReference type="Pfam" id="PF09782">
    <property type="entry name" value="NDUF_B6"/>
    <property type="match status" value="1"/>
</dbReference>
<dbReference type="AlphaFoldDB" id="A0A979FLF3"/>
<feature type="compositionally biased region" description="Basic and acidic residues" evidence="1">
    <location>
        <begin position="1"/>
        <end position="13"/>
    </location>
</feature>
<dbReference type="PANTHER" id="PTHR21106">
    <property type="entry name" value="NADH DEHYDROGENASE [UBIQUINONE] 1 BETA SUBCOMPLEX SUBUNIT 6"/>
    <property type="match status" value="1"/>
</dbReference>
<protein>
    <submittedName>
        <fullName evidence="4">Uncharacterized protein LOC108666602</fullName>
    </submittedName>
</protein>
<dbReference type="PANTHER" id="PTHR21106:SF2">
    <property type="entry name" value="NADH DEHYDROGENASE [UBIQUINONE] 1 BETA SUBCOMPLEX SUBUNIT 6"/>
    <property type="match status" value="1"/>
</dbReference>
<evidence type="ECO:0000313" key="4">
    <source>
        <dbReference type="RefSeq" id="XP_047737863.1"/>
    </source>
</evidence>
<sequence length="191" mass="21974">MSVEKIKPTEVEKIPSSPTGGVEAFPIEGPLGNERYRLVVGMTDEDRAYRKQWLQDQILAESEPIEIPGYYEARYNPIRRAIMWPLNQVFKPINPRLGPQRAHFWRYLVGKGFMGIYFALGTIYYFKYNSNDWTTGSGWRVYVSRTRQLPGHPDYGKPSPRLYLWQRHSSNPRTSGSAILLILVPLAAPLS</sequence>
<dbReference type="OMA" id="WERQRIN"/>
<organism evidence="3 4">
    <name type="scientific">Hyalella azteca</name>
    <name type="common">Amphipod</name>
    <dbReference type="NCBI Taxonomy" id="294128"/>
    <lineage>
        <taxon>Eukaryota</taxon>
        <taxon>Metazoa</taxon>
        <taxon>Ecdysozoa</taxon>
        <taxon>Arthropoda</taxon>
        <taxon>Crustacea</taxon>
        <taxon>Multicrustacea</taxon>
        <taxon>Malacostraca</taxon>
        <taxon>Eumalacostraca</taxon>
        <taxon>Peracarida</taxon>
        <taxon>Amphipoda</taxon>
        <taxon>Senticaudata</taxon>
        <taxon>Talitrida</taxon>
        <taxon>Talitroidea</taxon>
        <taxon>Hyalellidae</taxon>
        <taxon>Hyalella</taxon>
    </lineage>
</organism>
<accession>A0A979FLF3</accession>
<evidence type="ECO:0000256" key="1">
    <source>
        <dbReference type="SAM" id="MobiDB-lite"/>
    </source>
</evidence>
<name>A0A979FLF3_HYAAZ</name>
<dbReference type="Proteomes" id="UP000694843">
    <property type="component" value="Unplaced"/>
</dbReference>
<keyword evidence="2" id="KW-0812">Transmembrane</keyword>
<dbReference type="GO" id="GO:0005739">
    <property type="term" value="C:mitochondrion"/>
    <property type="evidence" value="ECO:0007669"/>
    <property type="project" value="GOC"/>
</dbReference>
<dbReference type="RefSeq" id="XP_047737863.1">
    <property type="nucleotide sequence ID" value="XM_047881907.1"/>
</dbReference>
<feature type="transmembrane region" description="Helical" evidence="2">
    <location>
        <begin position="104"/>
        <end position="126"/>
    </location>
</feature>
<feature type="region of interest" description="Disordered" evidence="1">
    <location>
        <begin position="1"/>
        <end position="23"/>
    </location>
</feature>
<keyword evidence="3" id="KW-1185">Reference proteome</keyword>
<proteinExistence type="predicted"/>
<dbReference type="GeneID" id="108666602"/>
<reference evidence="4" key="1">
    <citation type="submission" date="2025-08" db="UniProtKB">
        <authorList>
            <consortium name="RefSeq"/>
        </authorList>
    </citation>
    <scope>IDENTIFICATION</scope>
    <source>
        <tissue evidence="4">Whole organism</tissue>
    </source>
</reference>
<evidence type="ECO:0000256" key="2">
    <source>
        <dbReference type="SAM" id="Phobius"/>
    </source>
</evidence>
<dbReference type="OrthoDB" id="5824032at2759"/>
<keyword evidence="2" id="KW-0472">Membrane</keyword>
<dbReference type="InterPro" id="IPR019174">
    <property type="entry name" value="NADH_DH_b-subcmplx_su6"/>
</dbReference>
<dbReference type="GO" id="GO:0006120">
    <property type="term" value="P:mitochondrial electron transport, NADH to ubiquinone"/>
    <property type="evidence" value="ECO:0007669"/>
    <property type="project" value="InterPro"/>
</dbReference>
<keyword evidence="2" id="KW-1133">Transmembrane helix</keyword>
<gene>
    <name evidence="4" type="primary">LOC108666602</name>
</gene>